<dbReference type="AlphaFoldDB" id="A0AAD3ST35"/>
<organism evidence="2 3">
    <name type="scientific">Nepenthes gracilis</name>
    <name type="common">Slender pitcher plant</name>
    <dbReference type="NCBI Taxonomy" id="150966"/>
    <lineage>
        <taxon>Eukaryota</taxon>
        <taxon>Viridiplantae</taxon>
        <taxon>Streptophyta</taxon>
        <taxon>Embryophyta</taxon>
        <taxon>Tracheophyta</taxon>
        <taxon>Spermatophyta</taxon>
        <taxon>Magnoliopsida</taxon>
        <taxon>eudicotyledons</taxon>
        <taxon>Gunneridae</taxon>
        <taxon>Pentapetalae</taxon>
        <taxon>Caryophyllales</taxon>
        <taxon>Nepenthaceae</taxon>
        <taxon>Nepenthes</taxon>
    </lineage>
</organism>
<reference evidence="2" key="1">
    <citation type="submission" date="2023-05" db="EMBL/GenBank/DDBJ databases">
        <title>Nepenthes gracilis genome sequencing.</title>
        <authorList>
            <person name="Fukushima K."/>
        </authorList>
    </citation>
    <scope>NUCLEOTIDE SEQUENCE</scope>
    <source>
        <strain evidence="2">SING2019-196</strain>
    </source>
</reference>
<name>A0AAD3ST35_NEPGR</name>
<evidence type="ECO:0000313" key="3">
    <source>
        <dbReference type="Proteomes" id="UP001279734"/>
    </source>
</evidence>
<accession>A0AAD3ST35</accession>
<protein>
    <submittedName>
        <fullName evidence="2">Uncharacterized protein</fullName>
    </submittedName>
</protein>
<feature type="region of interest" description="Disordered" evidence="1">
    <location>
        <begin position="1"/>
        <end position="48"/>
    </location>
</feature>
<dbReference type="EMBL" id="BSYO01000016">
    <property type="protein sequence ID" value="GMH16465.1"/>
    <property type="molecule type" value="Genomic_DNA"/>
</dbReference>
<comment type="caution">
    <text evidence="2">The sequence shown here is derived from an EMBL/GenBank/DDBJ whole genome shotgun (WGS) entry which is preliminary data.</text>
</comment>
<sequence>MNGDMKSGVGIDGNEIGGWLQPTWPTGSNKSEDPGGDPSTQVVIHPADVDLPISPATVFSCRVRKE</sequence>
<evidence type="ECO:0000256" key="1">
    <source>
        <dbReference type="SAM" id="MobiDB-lite"/>
    </source>
</evidence>
<keyword evidence="3" id="KW-1185">Reference proteome</keyword>
<gene>
    <name evidence="2" type="ORF">Nepgr_018306</name>
</gene>
<evidence type="ECO:0000313" key="2">
    <source>
        <dbReference type="EMBL" id="GMH16465.1"/>
    </source>
</evidence>
<proteinExistence type="predicted"/>
<dbReference type="Proteomes" id="UP001279734">
    <property type="component" value="Unassembled WGS sequence"/>
</dbReference>